<evidence type="ECO:0000313" key="3">
    <source>
        <dbReference type="Proteomes" id="UP000324222"/>
    </source>
</evidence>
<reference evidence="2 3" key="1">
    <citation type="submission" date="2019-05" db="EMBL/GenBank/DDBJ databases">
        <title>Another draft genome of Portunus trituberculatus and its Hox gene families provides insights of decapod evolution.</title>
        <authorList>
            <person name="Jeong J.-H."/>
            <person name="Song I."/>
            <person name="Kim S."/>
            <person name="Choi T."/>
            <person name="Kim D."/>
            <person name="Ryu S."/>
            <person name="Kim W."/>
        </authorList>
    </citation>
    <scope>NUCLEOTIDE SEQUENCE [LARGE SCALE GENOMIC DNA]</scope>
    <source>
        <tissue evidence="2">Muscle</tissue>
    </source>
</reference>
<keyword evidence="1" id="KW-0812">Transmembrane</keyword>
<name>A0A5B7CRL7_PORTR</name>
<sequence length="111" mass="12663">MKFLIKIIKSGIPLSALQRHNYEVSKKVTTNLVAALGSEEMWCNVNSAPSTRGVSWFLWDHLLTKEQQHPGTSWGQIHNRRLRALGYHSLFFETQAMCLALQLFLVAILKP</sequence>
<keyword evidence="1" id="KW-1133">Transmembrane helix</keyword>
<organism evidence="2 3">
    <name type="scientific">Portunus trituberculatus</name>
    <name type="common">Swimming crab</name>
    <name type="synonym">Neptunus trituberculatus</name>
    <dbReference type="NCBI Taxonomy" id="210409"/>
    <lineage>
        <taxon>Eukaryota</taxon>
        <taxon>Metazoa</taxon>
        <taxon>Ecdysozoa</taxon>
        <taxon>Arthropoda</taxon>
        <taxon>Crustacea</taxon>
        <taxon>Multicrustacea</taxon>
        <taxon>Malacostraca</taxon>
        <taxon>Eumalacostraca</taxon>
        <taxon>Eucarida</taxon>
        <taxon>Decapoda</taxon>
        <taxon>Pleocyemata</taxon>
        <taxon>Brachyura</taxon>
        <taxon>Eubrachyura</taxon>
        <taxon>Portunoidea</taxon>
        <taxon>Portunidae</taxon>
        <taxon>Portuninae</taxon>
        <taxon>Portunus</taxon>
    </lineage>
</organism>
<dbReference type="Proteomes" id="UP000324222">
    <property type="component" value="Unassembled WGS sequence"/>
</dbReference>
<evidence type="ECO:0000256" key="1">
    <source>
        <dbReference type="SAM" id="Phobius"/>
    </source>
</evidence>
<keyword evidence="3" id="KW-1185">Reference proteome</keyword>
<dbReference type="AlphaFoldDB" id="A0A5B7CRL7"/>
<protein>
    <submittedName>
        <fullName evidence="2">Uncharacterized protein</fullName>
    </submittedName>
</protein>
<feature type="transmembrane region" description="Helical" evidence="1">
    <location>
        <begin position="90"/>
        <end position="109"/>
    </location>
</feature>
<proteinExistence type="predicted"/>
<evidence type="ECO:0000313" key="2">
    <source>
        <dbReference type="EMBL" id="MPC12447.1"/>
    </source>
</evidence>
<accession>A0A5B7CRL7</accession>
<gene>
    <name evidence="2" type="ORF">E2C01_005143</name>
</gene>
<dbReference type="EMBL" id="VSRR010000217">
    <property type="protein sequence ID" value="MPC12447.1"/>
    <property type="molecule type" value="Genomic_DNA"/>
</dbReference>
<keyword evidence="1" id="KW-0472">Membrane</keyword>
<comment type="caution">
    <text evidence="2">The sequence shown here is derived from an EMBL/GenBank/DDBJ whole genome shotgun (WGS) entry which is preliminary data.</text>
</comment>